<accession>A0A951QH77</accession>
<reference evidence="1" key="2">
    <citation type="journal article" date="2022" name="Microbiol. Resour. Announc.">
        <title>Metagenome Sequencing to Explore Phylogenomics of Terrestrial Cyanobacteria.</title>
        <authorList>
            <person name="Ward R.D."/>
            <person name="Stajich J.E."/>
            <person name="Johansen J.R."/>
            <person name="Huntemann M."/>
            <person name="Clum A."/>
            <person name="Foster B."/>
            <person name="Foster B."/>
            <person name="Roux S."/>
            <person name="Palaniappan K."/>
            <person name="Varghese N."/>
            <person name="Mukherjee S."/>
            <person name="Reddy T.B.K."/>
            <person name="Daum C."/>
            <person name="Copeland A."/>
            <person name="Chen I.A."/>
            <person name="Ivanova N.N."/>
            <person name="Kyrpides N.C."/>
            <person name="Shapiro N."/>
            <person name="Eloe-Fadrosh E.A."/>
            <person name="Pietrasiak N."/>
        </authorList>
    </citation>
    <scope>NUCLEOTIDE SEQUENCE</scope>
    <source>
        <strain evidence="1">UHER 2000/2452</strain>
    </source>
</reference>
<protein>
    <submittedName>
        <fullName evidence="1">Uncharacterized protein</fullName>
    </submittedName>
</protein>
<name>A0A951QH77_9CYAN</name>
<evidence type="ECO:0000313" key="2">
    <source>
        <dbReference type="Proteomes" id="UP000757435"/>
    </source>
</evidence>
<dbReference type="AlphaFoldDB" id="A0A951QH77"/>
<comment type="caution">
    <text evidence="1">The sequence shown here is derived from an EMBL/GenBank/DDBJ whole genome shotgun (WGS) entry which is preliminary data.</text>
</comment>
<reference evidence="1" key="1">
    <citation type="submission" date="2021-05" db="EMBL/GenBank/DDBJ databases">
        <authorList>
            <person name="Pietrasiak N."/>
            <person name="Ward R."/>
            <person name="Stajich J.E."/>
            <person name="Kurbessoian T."/>
        </authorList>
    </citation>
    <scope>NUCLEOTIDE SEQUENCE</scope>
    <source>
        <strain evidence="1">UHER 2000/2452</strain>
    </source>
</reference>
<proteinExistence type="predicted"/>
<organism evidence="1 2">
    <name type="scientific">Drouetiella hepatica Uher 2000/2452</name>
    <dbReference type="NCBI Taxonomy" id="904376"/>
    <lineage>
        <taxon>Bacteria</taxon>
        <taxon>Bacillati</taxon>
        <taxon>Cyanobacteriota</taxon>
        <taxon>Cyanophyceae</taxon>
        <taxon>Oculatellales</taxon>
        <taxon>Oculatellaceae</taxon>
        <taxon>Drouetiella</taxon>
    </lineage>
</organism>
<sequence>MKGTIAPSAKIQGEAIGFGNPATMQTSTFNQVLENIESLSIEDQEALMELMQRRFVERRRAEIAVNIAQAKEEYQADQVFRGTFDEAIAELNQRETL</sequence>
<gene>
    <name evidence="1" type="ORF">KME15_28215</name>
</gene>
<dbReference type="EMBL" id="JAHHHD010000084">
    <property type="protein sequence ID" value="MBW4662549.1"/>
    <property type="molecule type" value="Genomic_DNA"/>
</dbReference>
<evidence type="ECO:0000313" key="1">
    <source>
        <dbReference type="EMBL" id="MBW4662549.1"/>
    </source>
</evidence>
<dbReference type="Proteomes" id="UP000757435">
    <property type="component" value="Unassembled WGS sequence"/>
</dbReference>